<dbReference type="AlphaFoldDB" id="A0A9W7G8Z2"/>
<dbReference type="GO" id="GO:0005227">
    <property type="term" value="F:calcium-activated cation channel activity"/>
    <property type="evidence" value="ECO:0007669"/>
    <property type="project" value="InterPro"/>
</dbReference>
<keyword evidence="1" id="KW-0175">Coiled coil</keyword>
<reference evidence="6" key="1">
    <citation type="journal article" date="2023" name="Commun. Biol.">
        <title>Genome analysis of Parmales, the sister group of diatoms, reveals the evolutionary specialization of diatoms from phago-mixotrophs to photoautotrophs.</title>
        <authorList>
            <person name="Ban H."/>
            <person name="Sato S."/>
            <person name="Yoshikawa S."/>
            <person name="Yamada K."/>
            <person name="Nakamura Y."/>
            <person name="Ichinomiya M."/>
            <person name="Sato N."/>
            <person name="Blanc-Mathieu R."/>
            <person name="Endo H."/>
            <person name="Kuwata A."/>
            <person name="Ogata H."/>
        </authorList>
    </citation>
    <scope>NUCLEOTIDE SEQUENCE [LARGE SCALE GENOMIC DNA]</scope>
</reference>
<feature type="transmembrane region" description="Helical" evidence="3">
    <location>
        <begin position="274"/>
        <end position="296"/>
    </location>
</feature>
<keyword evidence="3" id="KW-0812">Transmembrane</keyword>
<dbReference type="EMBL" id="BRYA01000079">
    <property type="protein sequence ID" value="GMI38030.1"/>
    <property type="molecule type" value="Genomic_DNA"/>
</dbReference>
<dbReference type="OrthoDB" id="197892at2759"/>
<organism evidence="5 6">
    <name type="scientific">Triparma columacea</name>
    <dbReference type="NCBI Taxonomy" id="722753"/>
    <lineage>
        <taxon>Eukaryota</taxon>
        <taxon>Sar</taxon>
        <taxon>Stramenopiles</taxon>
        <taxon>Ochrophyta</taxon>
        <taxon>Bolidophyceae</taxon>
        <taxon>Parmales</taxon>
        <taxon>Triparmaceae</taxon>
        <taxon>Triparma</taxon>
    </lineage>
</organism>
<feature type="region of interest" description="Disordered" evidence="2">
    <location>
        <begin position="35"/>
        <end position="78"/>
    </location>
</feature>
<feature type="transmembrane region" description="Helical" evidence="3">
    <location>
        <begin position="699"/>
        <end position="719"/>
    </location>
</feature>
<feature type="domain" description="CSC1/OSCA1-like cytosolic" evidence="4">
    <location>
        <begin position="402"/>
        <end position="591"/>
    </location>
</feature>
<dbReference type="InterPro" id="IPR027815">
    <property type="entry name" value="CSC1/OSCA1-like_cyt"/>
</dbReference>
<feature type="transmembrane region" description="Helical" evidence="3">
    <location>
        <begin position="365"/>
        <end position="384"/>
    </location>
</feature>
<name>A0A9W7G8Z2_9STRA</name>
<feature type="transmembrane region" description="Helical" evidence="3">
    <location>
        <begin position="810"/>
        <end position="831"/>
    </location>
</feature>
<protein>
    <recommendedName>
        <fullName evidence="4">CSC1/OSCA1-like cytosolic domain-containing protein</fullName>
    </recommendedName>
</protein>
<feature type="transmembrane region" description="Helical" evidence="3">
    <location>
        <begin position="607"/>
        <end position="624"/>
    </location>
</feature>
<accession>A0A9W7G8Z2</accession>
<gene>
    <name evidence="5" type="ORF">TrCOL_g1552</name>
</gene>
<proteinExistence type="predicted"/>
<keyword evidence="6" id="KW-1185">Reference proteome</keyword>
<feature type="coiled-coil region" evidence="1">
    <location>
        <begin position="138"/>
        <end position="192"/>
    </location>
</feature>
<evidence type="ECO:0000313" key="6">
    <source>
        <dbReference type="Proteomes" id="UP001165065"/>
    </source>
</evidence>
<evidence type="ECO:0000259" key="4">
    <source>
        <dbReference type="Pfam" id="PF14703"/>
    </source>
</evidence>
<feature type="transmembrane region" description="Helical" evidence="3">
    <location>
        <begin position="888"/>
        <end position="908"/>
    </location>
</feature>
<feature type="region of interest" description="Disordered" evidence="2">
    <location>
        <begin position="1059"/>
        <end position="1090"/>
    </location>
</feature>
<evidence type="ECO:0000256" key="3">
    <source>
        <dbReference type="SAM" id="Phobius"/>
    </source>
</evidence>
<feature type="compositionally biased region" description="Basic and acidic residues" evidence="2">
    <location>
        <begin position="1063"/>
        <end position="1077"/>
    </location>
</feature>
<feature type="compositionally biased region" description="Basic and acidic residues" evidence="2">
    <location>
        <begin position="59"/>
        <end position="69"/>
    </location>
</feature>
<dbReference type="Pfam" id="PF14703">
    <property type="entry name" value="PHM7_cyt"/>
    <property type="match status" value="1"/>
</dbReference>
<feature type="transmembrane region" description="Helical" evidence="3">
    <location>
        <begin position="669"/>
        <end position="687"/>
    </location>
</feature>
<dbReference type="PANTHER" id="PTHR13018">
    <property type="entry name" value="PROBABLE MEMBRANE PROTEIN DUF221-RELATED"/>
    <property type="match status" value="1"/>
</dbReference>
<dbReference type="Proteomes" id="UP001165065">
    <property type="component" value="Unassembled WGS sequence"/>
</dbReference>
<feature type="transmembrane region" description="Helical" evidence="3">
    <location>
        <begin position="762"/>
        <end position="789"/>
    </location>
</feature>
<evidence type="ECO:0000256" key="2">
    <source>
        <dbReference type="SAM" id="MobiDB-lite"/>
    </source>
</evidence>
<dbReference type="InterPro" id="IPR045122">
    <property type="entry name" value="Csc1-like"/>
</dbReference>
<dbReference type="GO" id="GO:0005886">
    <property type="term" value="C:plasma membrane"/>
    <property type="evidence" value="ECO:0007669"/>
    <property type="project" value="TreeGrafter"/>
</dbReference>
<keyword evidence="3" id="KW-1133">Transmembrane helix</keyword>
<evidence type="ECO:0000256" key="1">
    <source>
        <dbReference type="SAM" id="Coils"/>
    </source>
</evidence>
<sequence>MANNASELDDFLKEADTVISPGMLKKRAKSGCEYSTYLQNPSPHHGAFLKANPAPIKQPTEKPKPKEPDYAPVPSADTNVKMNKKNMQLNEDQLKMQKRMSNPSASALSILWKLGDKLEMIQSEILKLRETPNKPMEIIKAKQHLAQLNGQLETLQFEGIDSVVTAELKSGRTEAREERKRLTKLAEETHELIHIMSLDLKNRFVESGPDINLSWKYFFTVTLPNRVLKPGTKRDFRKLEPGEVVDGSEPYGVWDTPVNEIGDFGIGILLYFKMLNGLGFLAFVLGLISIYNIVFFKSDSYSDSQSSLSSLSALKGSAICDDYTAVCLTDTCSCTTDMTASPPTITSTSGTCAFRKDCEFKAENAYVSLAIAGVFLLFNFYMGWSHTAIATKADEAEQTAQDYSIMVNDPDPDATDPDEWQTFFSQWGHVSYVTVAFNNGELLSLMAERANVLRALSFEDVVKSNDKNKKKKTENQYLDFDHEENGKLFNALSFVQKRTGGLVQNRNKLLQLDEKIQTLVTGSKNISKACKVFVVFENESSQRRCLSQLTVGTIPAMMDDRANMPERHIFRGKNVLDVCEAPEPTDVIWENLEVTLKHQLIEQSTTFVISMAIISLCGYIIYLFHKADSSGSLAAIFISVTNSVLPAVLKGINETEEHYTQGSKQTSLLLKLVFLRWMTTGFIVLIVNEAVTTLDEKFVAKIWAILIADAVTTPILRLLDPANRIGRNYLAAKAPTQEKMNSYFLGADWFLAERYTDMTKTLFVSLFFVAIFPQGLFVTACAFTVSFWVDKYCLFRLWKQPPAMDGALAVAARFQISLIFLIHCFVTQHFYMGWPFDNVEATTSNSQITLDGAAAATATKYQSVEKSSYNVFDFGDKSWYSTSQSQVVFIYGIINIVTITTFVVYYFGTSFKYGFHKLFFGSYVSIGDARTDLYSFVPGIQTFVPTVNHSRLGLPLLACDLSSLDPQHISFTMDDYAEVNLTFSTAFRNVSNTRKKSIFSIVKQYKSQKLMDHEIANVEVDMETIAEWDKATAVAKKKIMVETDLVKVGSLGNSGGTNIGGVKDMKQEKEKVQEKRRSQFLGFGGGDEDL</sequence>
<dbReference type="PANTHER" id="PTHR13018:SF135">
    <property type="entry name" value="CSC1_OSCA1-LIKE 7TM REGION DOMAIN-CONTAINING PROTEIN"/>
    <property type="match status" value="1"/>
</dbReference>
<evidence type="ECO:0000313" key="5">
    <source>
        <dbReference type="EMBL" id="GMI38030.1"/>
    </source>
</evidence>
<keyword evidence="3" id="KW-0472">Membrane</keyword>
<comment type="caution">
    <text evidence="5">The sequence shown here is derived from an EMBL/GenBank/DDBJ whole genome shotgun (WGS) entry which is preliminary data.</text>
</comment>